<dbReference type="AlphaFoldDB" id="A0A0A8XTF7"/>
<feature type="region of interest" description="Disordered" evidence="1">
    <location>
        <begin position="1"/>
        <end position="24"/>
    </location>
</feature>
<name>A0A0A8XTF7_ARUDO</name>
<sequence>MLPLHKPGTKQSKGRPTRSAPPWLPPLVPLNRHANAAAILSCHTPRDEQVRLSASSVPTSQPLMESPRRGGRFCEQSLGLAPSYLAAADPVGKEAPIYRRAGVCYSLFIFCGIYFANFGGVKGAAFI</sequence>
<organism evidence="2">
    <name type="scientific">Arundo donax</name>
    <name type="common">Giant reed</name>
    <name type="synonym">Donax arundinaceus</name>
    <dbReference type="NCBI Taxonomy" id="35708"/>
    <lineage>
        <taxon>Eukaryota</taxon>
        <taxon>Viridiplantae</taxon>
        <taxon>Streptophyta</taxon>
        <taxon>Embryophyta</taxon>
        <taxon>Tracheophyta</taxon>
        <taxon>Spermatophyta</taxon>
        <taxon>Magnoliopsida</taxon>
        <taxon>Liliopsida</taxon>
        <taxon>Poales</taxon>
        <taxon>Poaceae</taxon>
        <taxon>PACMAD clade</taxon>
        <taxon>Arundinoideae</taxon>
        <taxon>Arundineae</taxon>
        <taxon>Arundo</taxon>
    </lineage>
</organism>
<accession>A0A0A8XTF7</accession>
<evidence type="ECO:0000313" key="2">
    <source>
        <dbReference type="EMBL" id="JAD15007.1"/>
    </source>
</evidence>
<dbReference type="EMBL" id="GBRH01282888">
    <property type="protein sequence ID" value="JAD15007.1"/>
    <property type="molecule type" value="Transcribed_RNA"/>
</dbReference>
<evidence type="ECO:0000256" key="1">
    <source>
        <dbReference type="SAM" id="MobiDB-lite"/>
    </source>
</evidence>
<reference evidence="2" key="2">
    <citation type="journal article" date="2015" name="Data Brief">
        <title>Shoot transcriptome of the giant reed, Arundo donax.</title>
        <authorList>
            <person name="Barrero R.A."/>
            <person name="Guerrero F.D."/>
            <person name="Moolhuijzen P."/>
            <person name="Goolsby J.A."/>
            <person name="Tidwell J."/>
            <person name="Bellgard S.E."/>
            <person name="Bellgard M.I."/>
        </authorList>
    </citation>
    <scope>NUCLEOTIDE SEQUENCE</scope>
    <source>
        <tissue evidence="2">Shoot tissue taken approximately 20 cm above the soil surface</tissue>
    </source>
</reference>
<protein>
    <submittedName>
        <fullName evidence="2">Uncharacterized protein</fullName>
    </submittedName>
</protein>
<proteinExistence type="predicted"/>
<reference evidence="2" key="1">
    <citation type="submission" date="2014-09" db="EMBL/GenBank/DDBJ databases">
        <authorList>
            <person name="Magalhaes I.L.F."/>
            <person name="Oliveira U."/>
            <person name="Santos F.R."/>
            <person name="Vidigal T.H.D.A."/>
            <person name="Brescovit A.D."/>
            <person name="Santos A.J."/>
        </authorList>
    </citation>
    <scope>NUCLEOTIDE SEQUENCE</scope>
    <source>
        <tissue evidence="2">Shoot tissue taken approximately 20 cm above the soil surface</tissue>
    </source>
</reference>